<evidence type="ECO:0000313" key="1">
    <source>
        <dbReference type="EMBL" id="KAK7022364.1"/>
    </source>
</evidence>
<dbReference type="Proteomes" id="UP001362999">
    <property type="component" value="Unassembled WGS sequence"/>
</dbReference>
<protein>
    <recommendedName>
        <fullName evidence="3">F-box domain-containing protein</fullName>
    </recommendedName>
</protein>
<reference evidence="1 2" key="1">
    <citation type="journal article" date="2024" name="J Genomics">
        <title>Draft genome sequencing and assembly of Favolaschia claudopus CIRM-BRFM 2984 isolated from oak limbs.</title>
        <authorList>
            <person name="Navarro D."/>
            <person name="Drula E."/>
            <person name="Chaduli D."/>
            <person name="Cazenave R."/>
            <person name="Ahrendt S."/>
            <person name="Wang J."/>
            <person name="Lipzen A."/>
            <person name="Daum C."/>
            <person name="Barry K."/>
            <person name="Grigoriev I.V."/>
            <person name="Favel A."/>
            <person name="Rosso M.N."/>
            <person name="Martin F."/>
        </authorList>
    </citation>
    <scope>NUCLEOTIDE SEQUENCE [LARGE SCALE GENOMIC DNA]</scope>
    <source>
        <strain evidence="1 2">CIRM-BRFM 2984</strain>
    </source>
</reference>
<gene>
    <name evidence="1" type="ORF">R3P38DRAFT_3271133</name>
</gene>
<keyword evidence="2" id="KW-1185">Reference proteome</keyword>
<dbReference type="AlphaFoldDB" id="A0AAW0BBU3"/>
<comment type="caution">
    <text evidence="1">The sequence shown here is derived from an EMBL/GenBank/DDBJ whole genome shotgun (WGS) entry which is preliminary data.</text>
</comment>
<organism evidence="1 2">
    <name type="scientific">Favolaschia claudopus</name>
    <dbReference type="NCBI Taxonomy" id="2862362"/>
    <lineage>
        <taxon>Eukaryota</taxon>
        <taxon>Fungi</taxon>
        <taxon>Dikarya</taxon>
        <taxon>Basidiomycota</taxon>
        <taxon>Agaricomycotina</taxon>
        <taxon>Agaricomycetes</taxon>
        <taxon>Agaricomycetidae</taxon>
        <taxon>Agaricales</taxon>
        <taxon>Marasmiineae</taxon>
        <taxon>Mycenaceae</taxon>
        <taxon>Favolaschia</taxon>
    </lineage>
</organism>
<accession>A0AAW0BBU3</accession>
<evidence type="ECO:0000313" key="2">
    <source>
        <dbReference type="Proteomes" id="UP001362999"/>
    </source>
</evidence>
<name>A0AAW0BBU3_9AGAR</name>
<proteinExistence type="predicted"/>
<evidence type="ECO:0008006" key="3">
    <source>
        <dbReference type="Google" id="ProtNLM"/>
    </source>
</evidence>
<dbReference type="EMBL" id="JAWWNJ010000037">
    <property type="protein sequence ID" value="KAK7022364.1"/>
    <property type="molecule type" value="Genomic_DNA"/>
</dbReference>
<sequence length="210" mass="24183">MLQDNRCSDAYRDLNLLVDPIARLPLELQSDIFLRCIPDPSPDNMKTKPDPNVPPMVFMAVSRMWRDIALATPRLWAALRMELLPRSENFVELCRRWMKRACCYPLTLAFHGDLIVDRHVSDLLDEFSMQLHHLSFHVAPTAVGEDRDYGVPCGFRVQYAHFVTLAGLRVLAKCRGIASHWLRDMALSLQCTTSAHAHWVLPIDDIFYYC</sequence>
<feature type="non-terminal residue" evidence="1">
    <location>
        <position position="210"/>
    </location>
</feature>